<keyword evidence="9" id="KW-0378">Hydrolase</keyword>
<comment type="subcellular location">
    <subcellularLocation>
        <location evidence="3">Secreted</location>
    </subcellularLocation>
</comment>
<keyword evidence="5" id="KW-0964">Secreted</keyword>
<comment type="catalytic activity">
    <reaction evidence="1">
        <text>Digestion of native collagen in the triple helical region at Xaa-|-Gly bonds. With synthetic peptides, a preference is shown for Gly at P3 and P1', Pro and Ala at P2 and P2', and hydroxyproline, Ala or Arg at P3'.</text>
        <dbReference type="EC" id="3.4.24.3"/>
    </reaction>
</comment>
<dbReference type="GO" id="GO:0006508">
    <property type="term" value="P:proteolysis"/>
    <property type="evidence" value="ECO:0007669"/>
    <property type="project" value="UniProtKB-KW"/>
</dbReference>
<evidence type="ECO:0000256" key="11">
    <source>
        <dbReference type="ARBA" id="ARBA00023049"/>
    </source>
</evidence>
<feature type="chain" id="PRO_5014769872" description="microbial collagenase" evidence="14">
    <location>
        <begin position="23"/>
        <end position="669"/>
    </location>
</feature>
<dbReference type="PROSITE" id="PS51257">
    <property type="entry name" value="PROKAR_LIPOPROTEIN"/>
    <property type="match status" value="1"/>
</dbReference>
<evidence type="ECO:0000313" key="17">
    <source>
        <dbReference type="Proteomes" id="UP000235347"/>
    </source>
</evidence>
<evidence type="ECO:0000256" key="8">
    <source>
        <dbReference type="ARBA" id="ARBA00022729"/>
    </source>
</evidence>
<evidence type="ECO:0000259" key="15">
    <source>
        <dbReference type="Pfam" id="PF08453"/>
    </source>
</evidence>
<reference evidence="16 17" key="1">
    <citation type="submission" date="2018-01" db="EMBL/GenBank/DDBJ databases">
        <title>Whole genome analyses suggest that Burkholderia sensu lato contains two further novel genera in the rhizoxinica-symbiotica group Mycetohabitans gen. nov., and Trinickia gen. nov.: implications for the evolution of diazotrophy and nodulation in the Burkholderiaceae.</title>
        <authorList>
            <person name="Estrada-de los Santos P."/>
            <person name="Palmer M."/>
            <person name="Chavez-Ramirez B."/>
            <person name="Beukes C."/>
            <person name="Steenkamp E.T."/>
            <person name="Hirsch A.M."/>
            <person name="Manyaka P."/>
            <person name="Maluk M."/>
            <person name="Lafos M."/>
            <person name="Crook M."/>
            <person name="Gross E."/>
            <person name="Simon M.F."/>
            <person name="Bueno dos Reis Junior F."/>
            <person name="Poole P.S."/>
            <person name="Venter S.N."/>
            <person name="James E.K."/>
        </authorList>
    </citation>
    <scope>NUCLEOTIDE SEQUENCE [LARGE SCALE GENOMIC DNA]</scope>
    <source>
        <strain evidence="16 17">GP25-8</strain>
    </source>
</reference>
<comment type="cofactor">
    <cofactor evidence="2">
        <name>Zn(2+)</name>
        <dbReference type="ChEBI" id="CHEBI:29105"/>
    </cofactor>
</comment>
<feature type="domain" description="Peptidase M9 collagenase N-terminal" evidence="15">
    <location>
        <begin position="110"/>
        <end position="260"/>
    </location>
</feature>
<dbReference type="GO" id="GO:0004222">
    <property type="term" value="F:metalloendopeptidase activity"/>
    <property type="evidence" value="ECO:0007669"/>
    <property type="project" value="InterPro"/>
</dbReference>
<evidence type="ECO:0000256" key="12">
    <source>
        <dbReference type="ARBA" id="ARBA00023145"/>
    </source>
</evidence>
<evidence type="ECO:0000256" key="10">
    <source>
        <dbReference type="ARBA" id="ARBA00022833"/>
    </source>
</evidence>
<evidence type="ECO:0000256" key="2">
    <source>
        <dbReference type="ARBA" id="ARBA00001947"/>
    </source>
</evidence>
<evidence type="ECO:0000256" key="5">
    <source>
        <dbReference type="ARBA" id="ARBA00022525"/>
    </source>
</evidence>
<dbReference type="GO" id="GO:0008270">
    <property type="term" value="F:zinc ion binding"/>
    <property type="evidence" value="ECO:0007669"/>
    <property type="project" value="InterPro"/>
</dbReference>
<proteinExistence type="predicted"/>
<dbReference type="AlphaFoldDB" id="A0A2N7W228"/>
<dbReference type="EC" id="3.4.24.3" evidence="4"/>
<feature type="active site" evidence="13">
    <location>
        <position position="522"/>
    </location>
</feature>
<evidence type="ECO:0000313" key="16">
    <source>
        <dbReference type="EMBL" id="PMS23478.1"/>
    </source>
</evidence>
<evidence type="ECO:0000256" key="13">
    <source>
        <dbReference type="PIRSR" id="PIRSR602169-1"/>
    </source>
</evidence>
<dbReference type="Gene3D" id="1.10.390.20">
    <property type="match status" value="1"/>
</dbReference>
<dbReference type="Pfam" id="PF08453">
    <property type="entry name" value="Peptidase_M9_N"/>
    <property type="match status" value="1"/>
</dbReference>
<comment type="caution">
    <text evidence="16">The sequence shown here is derived from an EMBL/GenBank/DDBJ whole genome shotgun (WGS) entry which is preliminary data.</text>
</comment>
<accession>A0A2N7W228</accession>
<dbReference type="EMBL" id="PNYB01000012">
    <property type="protein sequence ID" value="PMS23478.1"/>
    <property type="molecule type" value="Genomic_DNA"/>
</dbReference>
<dbReference type="Gene3D" id="3.40.30.160">
    <property type="entry name" value="Collagenase ColT, N-terminal domain"/>
    <property type="match status" value="1"/>
</dbReference>
<feature type="signal peptide" evidence="14">
    <location>
        <begin position="1"/>
        <end position="22"/>
    </location>
</feature>
<dbReference type="RefSeq" id="WP_102610780.1">
    <property type="nucleotide sequence ID" value="NZ_CADIKD010000015.1"/>
</dbReference>
<evidence type="ECO:0000256" key="9">
    <source>
        <dbReference type="ARBA" id="ARBA00022801"/>
    </source>
</evidence>
<evidence type="ECO:0000256" key="1">
    <source>
        <dbReference type="ARBA" id="ARBA00000424"/>
    </source>
</evidence>
<protein>
    <recommendedName>
        <fullName evidence="4">microbial collagenase</fullName>
        <ecNumber evidence="4">3.4.24.3</ecNumber>
    </recommendedName>
</protein>
<keyword evidence="12" id="KW-0865">Zymogen</keyword>
<evidence type="ECO:0000256" key="14">
    <source>
        <dbReference type="SAM" id="SignalP"/>
    </source>
</evidence>
<dbReference type="Proteomes" id="UP000235347">
    <property type="component" value="Unassembled WGS sequence"/>
</dbReference>
<evidence type="ECO:0000256" key="3">
    <source>
        <dbReference type="ARBA" id="ARBA00004613"/>
    </source>
</evidence>
<keyword evidence="17" id="KW-1185">Reference proteome</keyword>
<sequence>MRTIAHTLCTAMLACTCAWALASPHGDVGGSMGGGANGIAGQPRSAIDIGAAAKHTRALPMPYKPSLLPPTQAEGRYHLPPTDRLRLELIPPELRKTLGERRKTDAACRDMNALAGYQGDALADYVAALPEADCLTPLFSAAPSLAARIFSYANLSAVAQRYASVAVSYTPESLALANLSVFFRAAYSLANEGRIDPIDEAIGAWLRPAIVALVAGNTLFAPNHAAPTTAGTVALLITDMHDEADYLDLMKRWVIRFTNTPRHPHAARALDDPNAGYGFTGLLTVFYFAHTRTDALPQLENDPSFATALYGFVKANEAMLLQDAHAGYQLEQAANEAFRFAQHPALLSTVRTMIADALDHSTMNGPDRYIWLSAAQAVKAYDDADCSFYKTCNFEQPLARAILSKHYQCAGGIVRLRAQSLTPEQARAACAATTQETSYFHTMLATHERPVADDNDTTLEAVVFSDRDEYHHYSPVFFDNDVDNGGVYLEGDPSSLTNQPRFIAFVATWLKPHFEVWNLKHEFVHYLDGRYDMYGDFDAATQESTVWWIEGLAEFISRGNDDAESIEAAKTGQYRLREIFGNTYAMDDYVNRAYRWGYMATRFMFERHPENLAAILPMFRTGQYQAYQAYMQQLPRSLDDEFAQWVATATTAGTPQPPWGRPQPVLQAH</sequence>
<evidence type="ECO:0000256" key="7">
    <source>
        <dbReference type="ARBA" id="ARBA00022723"/>
    </source>
</evidence>
<keyword evidence="8 14" id="KW-0732">Signal</keyword>
<keyword evidence="7" id="KW-0479">Metal-binding</keyword>
<keyword evidence="10" id="KW-0862">Zinc</keyword>
<organism evidence="16 17">
    <name type="scientific">Trinickia soli</name>
    <dbReference type="NCBI Taxonomy" id="380675"/>
    <lineage>
        <taxon>Bacteria</taxon>
        <taxon>Pseudomonadati</taxon>
        <taxon>Pseudomonadota</taxon>
        <taxon>Betaproteobacteria</taxon>
        <taxon>Burkholderiales</taxon>
        <taxon>Burkholderiaceae</taxon>
        <taxon>Trinickia</taxon>
    </lineage>
</organism>
<dbReference type="GO" id="GO:0005576">
    <property type="term" value="C:extracellular region"/>
    <property type="evidence" value="ECO:0007669"/>
    <property type="project" value="UniProtKB-SubCell"/>
</dbReference>
<dbReference type="PANTHER" id="PTHR13062">
    <property type="entry name" value="COLLAGENASE"/>
    <property type="match status" value="1"/>
</dbReference>
<dbReference type="PRINTS" id="PR00931">
    <property type="entry name" value="MICOLLPTASE"/>
</dbReference>
<dbReference type="PANTHER" id="PTHR13062:SF9">
    <property type="entry name" value="MICROBIAL COLLAGENASE"/>
    <property type="match status" value="1"/>
</dbReference>
<dbReference type="InterPro" id="IPR013661">
    <property type="entry name" value="Peptidase_M9_N_dom"/>
</dbReference>
<gene>
    <name evidence="16" type="ORF">C0Z19_15885</name>
</gene>
<evidence type="ECO:0000256" key="6">
    <source>
        <dbReference type="ARBA" id="ARBA00022670"/>
    </source>
</evidence>
<evidence type="ECO:0000256" key="4">
    <source>
        <dbReference type="ARBA" id="ARBA00012653"/>
    </source>
</evidence>
<dbReference type="InterPro" id="IPR002169">
    <property type="entry name" value="Peptidase_M9A/M9B"/>
</dbReference>
<name>A0A2N7W228_9BURK</name>
<dbReference type="Pfam" id="PF01752">
    <property type="entry name" value="Peptidase_M9"/>
    <property type="match status" value="1"/>
</dbReference>
<keyword evidence="11" id="KW-0482">Metalloprotease</keyword>
<keyword evidence="6" id="KW-0645">Protease</keyword>